<keyword evidence="2" id="KW-1185">Reference proteome</keyword>
<gene>
    <name evidence="1" type="ORF">AF332_22440</name>
</gene>
<reference evidence="2" key="1">
    <citation type="submission" date="2015-07" db="EMBL/GenBank/DDBJ databases">
        <title>Fjat-10036 dsm4.</title>
        <authorList>
            <person name="Liu B."/>
            <person name="Wang J."/>
            <person name="Zhu Y."/>
            <person name="Liu G."/>
            <person name="Chen Q."/>
            <person name="Chen Z."/>
            <person name="Lan J."/>
            <person name="Che J."/>
            <person name="Ge C."/>
            <person name="Shi H."/>
            <person name="Pan Z."/>
            <person name="Liu X."/>
        </authorList>
    </citation>
    <scope>NUCLEOTIDE SEQUENCE [LARGE SCALE GENOMIC DNA]</scope>
    <source>
        <strain evidence="2">DSM 4</strain>
    </source>
</reference>
<dbReference type="RefSeq" id="WP_053436664.1">
    <property type="nucleotide sequence ID" value="NZ_LGUF01000007.1"/>
</dbReference>
<dbReference type="STRING" id="1459.AF332_22440"/>
<proteinExistence type="predicted"/>
<dbReference type="OrthoDB" id="2937157at2"/>
<name>A0A0M0GHG9_SPOGL</name>
<dbReference type="Proteomes" id="UP000037109">
    <property type="component" value="Unassembled WGS sequence"/>
</dbReference>
<comment type="caution">
    <text evidence="1">The sequence shown here is derived from an EMBL/GenBank/DDBJ whole genome shotgun (WGS) entry which is preliminary data.</text>
</comment>
<protein>
    <submittedName>
        <fullName evidence="1">Uncharacterized protein</fullName>
    </submittedName>
</protein>
<evidence type="ECO:0000313" key="2">
    <source>
        <dbReference type="Proteomes" id="UP000037109"/>
    </source>
</evidence>
<evidence type="ECO:0000313" key="1">
    <source>
        <dbReference type="EMBL" id="KON89294.1"/>
    </source>
</evidence>
<accession>A0A0M0GHG9</accession>
<dbReference type="EMBL" id="LGUF01000007">
    <property type="protein sequence ID" value="KON89294.1"/>
    <property type="molecule type" value="Genomic_DNA"/>
</dbReference>
<sequence>MKGTAILYHDENKVTIIENVEHSVFTEIKDQCGDKHCQCQIENKVIDFGAVSPVLWHEDEVDWDYGY</sequence>
<dbReference type="AlphaFoldDB" id="A0A0M0GHG9"/>
<dbReference type="PATRIC" id="fig|1459.3.peg.4944"/>
<organism evidence="1 2">
    <name type="scientific">Sporosarcina globispora</name>
    <name type="common">Bacillus globisporus</name>
    <dbReference type="NCBI Taxonomy" id="1459"/>
    <lineage>
        <taxon>Bacteria</taxon>
        <taxon>Bacillati</taxon>
        <taxon>Bacillota</taxon>
        <taxon>Bacilli</taxon>
        <taxon>Bacillales</taxon>
        <taxon>Caryophanaceae</taxon>
        <taxon>Sporosarcina</taxon>
    </lineage>
</organism>